<keyword evidence="2" id="KW-0472">Membrane</keyword>
<feature type="compositionally biased region" description="Low complexity" evidence="1">
    <location>
        <begin position="250"/>
        <end position="269"/>
    </location>
</feature>
<dbReference type="Proteomes" id="UP000325161">
    <property type="component" value="Chromosome"/>
</dbReference>
<feature type="domain" description="Zinc finger/thioredoxin putative" evidence="3">
    <location>
        <begin position="3"/>
        <end position="38"/>
    </location>
</feature>
<feature type="transmembrane region" description="Helical" evidence="2">
    <location>
        <begin position="471"/>
        <end position="493"/>
    </location>
</feature>
<name>A0A5C0B5Z1_9BURK</name>
<feature type="compositionally biased region" description="Low complexity" evidence="1">
    <location>
        <begin position="162"/>
        <end position="188"/>
    </location>
</feature>
<proteinExistence type="predicted"/>
<feature type="compositionally biased region" description="Pro residues" evidence="1">
    <location>
        <begin position="75"/>
        <end position="86"/>
    </location>
</feature>
<dbReference type="Pfam" id="PF11906">
    <property type="entry name" value="DUF3426"/>
    <property type="match status" value="1"/>
</dbReference>
<keyword evidence="2" id="KW-0812">Transmembrane</keyword>
<evidence type="ECO:0000256" key="1">
    <source>
        <dbReference type="SAM" id="MobiDB-lite"/>
    </source>
</evidence>
<feature type="compositionally biased region" description="Low complexity" evidence="1">
    <location>
        <begin position="99"/>
        <end position="116"/>
    </location>
</feature>
<evidence type="ECO:0000313" key="5">
    <source>
        <dbReference type="Proteomes" id="UP000325161"/>
    </source>
</evidence>
<feature type="region of interest" description="Disordered" evidence="1">
    <location>
        <begin position="75"/>
        <end position="362"/>
    </location>
</feature>
<feature type="compositionally biased region" description="Pro residues" evidence="1">
    <location>
        <begin position="132"/>
        <end position="150"/>
    </location>
</feature>
<sequence>MALATRCPQCGTAFRLVADQLRLHDGLVRCGACSAIFDGRQNQFEVDPMALPASGSTPIVPPPIEPMTPTFVDAPPPTPIVPPIPERLPEPDPEPVPAAPVAEPAASPSPETLSEPVDPALLGPSTRLVLPQTPPASEPPAPADTAPPKPVVDTPVKSSKDGLSGASAVGAASSALGGVPSAGPGAVPDVASPKPAPVNPPLADSKPAESKPAAPASSPTGTVPPAPVAPKPPEPRPSFRPSLAQPVRPIPARSAAAAPAPAPASSAARDLPDVKADDASAHGVGAREPSLHEPIPLAPSGDANLLHAPQSFGARDVPEGVDQRREPRFVDSSDTLNPAAAPAVMRSPRAAESGQPTGASNVRASIIDNGLPAPRLRTRADGSIPDLQARLRADAEAETAEDMAVPELRRESADPTAPVTSDADRDAPAEPIYAWDPATEDTAELAAPLVVDAPPRGLLEEPAEAPTPRRVWPWVVGVLMAALVLGAQAIWVWRDEIATDLPITRPVLTSLCGALGCTVGYPRHPELLSIESSALEPWHSDTNAATEPGAANRLALRVVLRNRHSLPQPWPSIELTLTDLSDAAVVRRVLSPSDYLPADTVSKPMPARSERSLRVPVDPPAEPVSGYRLSVFFP</sequence>
<organism evidence="4 5">
    <name type="scientific">Pigmentiphaga aceris</name>
    <dbReference type="NCBI Taxonomy" id="1940612"/>
    <lineage>
        <taxon>Bacteria</taxon>
        <taxon>Pseudomonadati</taxon>
        <taxon>Pseudomonadota</taxon>
        <taxon>Betaproteobacteria</taxon>
        <taxon>Burkholderiales</taxon>
        <taxon>Alcaligenaceae</taxon>
        <taxon>Pigmentiphaga</taxon>
    </lineage>
</organism>
<dbReference type="Pfam" id="PF13719">
    <property type="entry name" value="Zn_ribbon_5"/>
    <property type="match status" value="1"/>
</dbReference>
<evidence type="ECO:0000259" key="3">
    <source>
        <dbReference type="Pfam" id="PF13719"/>
    </source>
</evidence>
<accession>A0A5C0B5Z1</accession>
<dbReference type="AlphaFoldDB" id="A0A5C0B5Z1"/>
<dbReference type="KEGG" id="pacr:FXN63_03850"/>
<feature type="compositionally biased region" description="Low complexity" evidence="1">
    <location>
        <begin position="210"/>
        <end position="221"/>
    </location>
</feature>
<feature type="region of interest" description="Disordered" evidence="1">
    <location>
        <begin position="599"/>
        <end position="619"/>
    </location>
</feature>
<dbReference type="NCBIfam" id="TIGR02098">
    <property type="entry name" value="MJ0042_CXXC"/>
    <property type="match status" value="1"/>
</dbReference>
<dbReference type="RefSeq" id="WP_148818904.1">
    <property type="nucleotide sequence ID" value="NZ_CP043046.1"/>
</dbReference>
<protein>
    <submittedName>
        <fullName evidence="4">DUF3426 domain-containing protein</fullName>
    </submittedName>
</protein>
<feature type="compositionally biased region" description="Basic and acidic residues" evidence="1">
    <location>
        <begin position="270"/>
        <end position="280"/>
    </location>
</feature>
<dbReference type="InterPro" id="IPR011723">
    <property type="entry name" value="Znf/thioredoxin_put"/>
</dbReference>
<dbReference type="OrthoDB" id="5294582at2"/>
<keyword evidence="2" id="KW-1133">Transmembrane helix</keyword>
<dbReference type="InterPro" id="IPR021834">
    <property type="entry name" value="DUF3426"/>
</dbReference>
<evidence type="ECO:0000313" key="4">
    <source>
        <dbReference type="EMBL" id="QEI09103.1"/>
    </source>
</evidence>
<dbReference type="EMBL" id="CP043046">
    <property type="protein sequence ID" value="QEI09103.1"/>
    <property type="molecule type" value="Genomic_DNA"/>
</dbReference>
<evidence type="ECO:0000256" key="2">
    <source>
        <dbReference type="SAM" id="Phobius"/>
    </source>
</evidence>
<feature type="region of interest" description="Disordered" evidence="1">
    <location>
        <begin position="393"/>
        <end position="428"/>
    </location>
</feature>
<keyword evidence="5" id="KW-1185">Reference proteome</keyword>
<gene>
    <name evidence="4" type="ORF">FXN63_03850</name>
</gene>
<feature type="compositionally biased region" description="Pro residues" evidence="1">
    <location>
        <begin position="222"/>
        <end position="238"/>
    </location>
</feature>
<reference evidence="4 5" key="1">
    <citation type="submission" date="2019-08" db="EMBL/GenBank/DDBJ databases">
        <title>Amphibian skin-associated Pigmentiphaga: genome sequence and occurrence across geography and hosts.</title>
        <authorList>
            <person name="Bletz M.C."/>
            <person name="Bunk B."/>
            <person name="Sproeer C."/>
            <person name="Biwer P."/>
            <person name="Reiter S."/>
            <person name="Rabemananjara F.C.E."/>
            <person name="Schulz S."/>
            <person name="Overmann J."/>
            <person name="Vences M."/>
        </authorList>
    </citation>
    <scope>NUCLEOTIDE SEQUENCE [LARGE SCALE GENOMIC DNA]</scope>
    <source>
        <strain evidence="4 5">Mada1488</strain>
    </source>
</reference>
<feature type="compositionally biased region" description="Basic and acidic residues" evidence="1">
    <location>
        <begin position="316"/>
        <end position="331"/>
    </location>
</feature>